<protein>
    <submittedName>
        <fullName evidence="3">Secreted protein</fullName>
    </submittedName>
</protein>
<name>A0A915K1H8_ROMCU</name>
<feature type="region of interest" description="Disordered" evidence="1">
    <location>
        <begin position="79"/>
        <end position="98"/>
    </location>
</feature>
<evidence type="ECO:0000313" key="3">
    <source>
        <dbReference type="WBParaSite" id="nRc.2.0.1.t32658-RA"/>
    </source>
</evidence>
<keyword evidence="2" id="KW-1185">Reference proteome</keyword>
<dbReference type="WBParaSite" id="nRc.2.0.1.t32658-RA">
    <property type="protein sequence ID" value="nRc.2.0.1.t32658-RA"/>
    <property type="gene ID" value="nRc.2.0.1.g32658"/>
</dbReference>
<reference evidence="3" key="1">
    <citation type="submission" date="2022-11" db="UniProtKB">
        <authorList>
            <consortium name="WormBaseParasite"/>
        </authorList>
    </citation>
    <scope>IDENTIFICATION</scope>
</reference>
<proteinExistence type="predicted"/>
<sequence>MLTSSLTRCMVSSTAMSSTMGDSVMAARDVSWAFAGNVWSVAWSFACGKGAMVTISVGSVAPAGGAAVGGVAATAGRRTARPMASTAGKDGSPSNKNFSRGEIVIVPLAINSSARQATSGPKSHIDTGAVSTTSAAMSASTCDGSLSTKERVNLNDVYATAFVM</sequence>
<dbReference type="AlphaFoldDB" id="A0A915K1H8"/>
<dbReference type="Proteomes" id="UP000887565">
    <property type="component" value="Unplaced"/>
</dbReference>
<evidence type="ECO:0000313" key="2">
    <source>
        <dbReference type="Proteomes" id="UP000887565"/>
    </source>
</evidence>
<accession>A0A915K1H8</accession>
<evidence type="ECO:0000256" key="1">
    <source>
        <dbReference type="SAM" id="MobiDB-lite"/>
    </source>
</evidence>
<organism evidence="2 3">
    <name type="scientific">Romanomermis culicivorax</name>
    <name type="common">Nematode worm</name>
    <dbReference type="NCBI Taxonomy" id="13658"/>
    <lineage>
        <taxon>Eukaryota</taxon>
        <taxon>Metazoa</taxon>
        <taxon>Ecdysozoa</taxon>
        <taxon>Nematoda</taxon>
        <taxon>Enoplea</taxon>
        <taxon>Dorylaimia</taxon>
        <taxon>Mermithida</taxon>
        <taxon>Mermithoidea</taxon>
        <taxon>Mermithidae</taxon>
        <taxon>Romanomermis</taxon>
    </lineage>
</organism>